<feature type="domain" description="Peptidase M48" evidence="12">
    <location>
        <begin position="128"/>
        <end position="397"/>
    </location>
</feature>
<dbReference type="HOGENOM" id="CLU_042266_4_2_2"/>
<keyword evidence="9 11" id="KW-0482">Metalloprotease</keyword>
<dbReference type="Pfam" id="PF01435">
    <property type="entry name" value="Peptidase_M48"/>
    <property type="match status" value="1"/>
</dbReference>
<dbReference type="GO" id="GO:0008270">
    <property type="term" value="F:zinc ion binding"/>
    <property type="evidence" value="ECO:0007669"/>
    <property type="project" value="UniProtKB-UniRule"/>
</dbReference>
<evidence type="ECO:0000259" key="12">
    <source>
        <dbReference type="Pfam" id="PF01435"/>
    </source>
</evidence>
<keyword evidence="5 11" id="KW-0479">Metal-binding</keyword>
<evidence type="ECO:0000256" key="9">
    <source>
        <dbReference type="ARBA" id="ARBA00023049"/>
    </source>
</evidence>
<evidence type="ECO:0000256" key="4">
    <source>
        <dbReference type="ARBA" id="ARBA00022692"/>
    </source>
</evidence>
<keyword evidence="10 11" id="KW-0472">Membrane</keyword>
<evidence type="ECO:0000256" key="10">
    <source>
        <dbReference type="ARBA" id="ARBA00023136"/>
    </source>
</evidence>
<keyword evidence="6 11" id="KW-0378">Hydrolase</keyword>
<evidence type="ECO:0000256" key="3">
    <source>
        <dbReference type="ARBA" id="ARBA00022670"/>
    </source>
</evidence>
<name>D9PZP9_ACIS3</name>
<proteinExistence type="inferred from homology"/>
<comment type="cofactor">
    <cofactor evidence="11">
        <name>Zn(2+)</name>
        <dbReference type="ChEBI" id="CHEBI:29105"/>
    </cofactor>
    <text evidence="11">Binds 1 zinc ion per subunit.</text>
</comment>
<evidence type="ECO:0000256" key="8">
    <source>
        <dbReference type="ARBA" id="ARBA00022989"/>
    </source>
</evidence>
<keyword evidence="4 11" id="KW-0812">Transmembrane</keyword>
<evidence type="ECO:0000313" key="14">
    <source>
        <dbReference type="Proteomes" id="UP000000346"/>
    </source>
</evidence>
<evidence type="ECO:0000256" key="1">
    <source>
        <dbReference type="ARBA" id="ARBA00009779"/>
    </source>
</evidence>
<dbReference type="PANTHER" id="PTHR43221:SF2">
    <property type="entry name" value="PROTEASE HTPX HOMOLOG"/>
    <property type="match status" value="1"/>
</dbReference>
<organism evidence="13 14">
    <name type="scientific">Acidilobus saccharovorans (strain DSM 16705 / JCM 18335 / VKM B-2471 / 345-15)</name>
    <dbReference type="NCBI Taxonomy" id="666510"/>
    <lineage>
        <taxon>Archaea</taxon>
        <taxon>Thermoproteota</taxon>
        <taxon>Thermoprotei</taxon>
        <taxon>Acidilobales</taxon>
        <taxon>Acidilobaceae</taxon>
        <taxon>Acidilobus</taxon>
    </lineage>
</organism>
<comment type="subcellular location">
    <subcellularLocation>
        <location evidence="11">Cell membrane</location>
        <topology evidence="11">Multi-pass membrane protein</topology>
    </subcellularLocation>
</comment>
<dbReference type="STRING" id="666510.ASAC_0129"/>
<dbReference type="EC" id="3.4.24.-" evidence="11"/>
<feature type="binding site" evidence="11">
    <location>
        <position position="275"/>
    </location>
    <ligand>
        <name>Zn(2+)</name>
        <dbReference type="ChEBI" id="CHEBI:29105"/>
        <note>catalytic</note>
    </ligand>
</feature>
<keyword evidence="14" id="KW-1185">Reference proteome</keyword>
<gene>
    <name evidence="11" type="primary">htpX</name>
    <name evidence="13" type="ordered locus">ASAC_0129</name>
</gene>
<dbReference type="FunCoup" id="D9PZP9">
    <property type="interactions" value="60"/>
</dbReference>
<keyword evidence="8 11" id="KW-1133">Transmembrane helix</keyword>
<comment type="similarity">
    <text evidence="1 11">Belongs to the peptidase M48B family.</text>
</comment>
<evidence type="ECO:0000256" key="5">
    <source>
        <dbReference type="ARBA" id="ARBA00022723"/>
    </source>
</evidence>
<dbReference type="PANTHER" id="PTHR43221">
    <property type="entry name" value="PROTEASE HTPX"/>
    <property type="match status" value="1"/>
</dbReference>
<dbReference type="Proteomes" id="UP000000346">
    <property type="component" value="Chromosome"/>
</dbReference>
<feature type="binding site" evidence="11">
    <location>
        <position position="197"/>
    </location>
    <ligand>
        <name>Zn(2+)</name>
        <dbReference type="ChEBI" id="CHEBI:29105"/>
        <note>catalytic</note>
    </ligand>
</feature>
<dbReference type="InterPro" id="IPR022919">
    <property type="entry name" value="Pept_M48_protease_HtpX"/>
</dbReference>
<evidence type="ECO:0000256" key="6">
    <source>
        <dbReference type="ARBA" id="ARBA00022801"/>
    </source>
</evidence>
<keyword evidence="2 11" id="KW-1003">Cell membrane</keyword>
<feature type="transmembrane region" description="Helical" evidence="11">
    <location>
        <begin position="59"/>
        <end position="83"/>
    </location>
</feature>
<keyword evidence="3 11" id="KW-0645">Protease</keyword>
<feature type="binding site" evidence="11">
    <location>
        <position position="193"/>
    </location>
    <ligand>
        <name>Zn(2+)</name>
        <dbReference type="ChEBI" id="CHEBI:29105"/>
        <note>catalytic</note>
    </ligand>
</feature>
<dbReference type="GO" id="GO:0006508">
    <property type="term" value="P:proteolysis"/>
    <property type="evidence" value="ECO:0007669"/>
    <property type="project" value="UniProtKB-KW"/>
</dbReference>
<dbReference type="SUPFAM" id="SSF103473">
    <property type="entry name" value="MFS general substrate transporter"/>
    <property type="match status" value="1"/>
</dbReference>
<evidence type="ECO:0000256" key="7">
    <source>
        <dbReference type="ARBA" id="ARBA00022833"/>
    </source>
</evidence>
<dbReference type="EMBL" id="CP001742">
    <property type="protein sequence ID" value="ADL18537.1"/>
    <property type="molecule type" value="Genomic_DNA"/>
</dbReference>
<feature type="active site" evidence="11">
    <location>
        <position position="194"/>
    </location>
</feature>
<accession>D9PZP9</accession>
<evidence type="ECO:0000313" key="13">
    <source>
        <dbReference type="EMBL" id="ADL18537.1"/>
    </source>
</evidence>
<feature type="transmembrane region" description="Helical" evidence="11">
    <location>
        <begin position="89"/>
        <end position="110"/>
    </location>
</feature>
<dbReference type="InterPro" id="IPR050083">
    <property type="entry name" value="HtpX_protease"/>
</dbReference>
<keyword evidence="7 11" id="KW-0862">Zinc</keyword>
<dbReference type="AlphaFoldDB" id="D9PZP9"/>
<reference evidence="13 14" key="1">
    <citation type="journal article" date="2010" name="Appl. Environ. Microbiol.">
        <title>The genome sequence of the crenarchaeon Acidilobus saccharovorans supports a new order, Acidilobales, and suggests an important ecological role in terrestrial acidic hot springs.</title>
        <authorList>
            <person name="Mardanov A.V."/>
            <person name="Svetlitchnyi V.A."/>
            <person name="Beletsky A.V."/>
            <person name="Prokofeva M.I."/>
            <person name="Bonch-Osmolovskaya E.A."/>
            <person name="Ravin N.V."/>
            <person name="Skryabin K.G."/>
        </authorList>
    </citation>
    <scope>NUCLEOTIDE SEQUENCE [LARGE SCALE GENOMIC DNA]</scope>
    <source>
        <strain evidence="14">DSM 16705 / JCM 18335 / VKM B-2471 / 345-15</strain>
    </source>
</reference>
<dbReference type="InterPro" id="IPR001915">
    <property type="entry name" value="Peptidase_M48"/>
</dbReference>
<protein>
    <recommendedName>
        <fullName evidence="11">Protease HtpX homolog</fullName>
        <ecNumber evidence="11">3.4.24.-</ecNumber>
    </recommendedName>
</protein>
<evidence type="ECO:0000256" key="11">
    <source>
        <dbReference type="HAMAP-Rule" id="MF_00188"/>
    </source>
</evidence>
<dbReference type="InParanoid" id="D9PZP9"/>
<dbReference type="GO" id="GO:0005886">
    <property type="term" value="C:plasma membrane"/>
    <property type="evidence" value="ECO:0007669"/>
    <property type="project" value="UniProtKB-SubCell"/>
</dbReference>
<evidence type="ECO:0000256" key="2">
    <source>
        <dbReference type="ARBA" id="ARBA00022475"/>
    </source>
</evidence>
<dbReference type="KEGG" id="asc:ASAC_0129"/>
<feature type="transmembrane region" description="Helical" evidence="11">
    <location>
        <begin position="245"/>
        <end position="267"/>
    </location>
</feature>
<sequence>MVMYDPLFGLFAFMMAYWWLLILTSIAAGGAVALMAAIAPKAIKGEPKSLARLRTSMAITAVAIVLAGVGVFIGVAELIGYIFGYSLAGSYLVMTAVIFTFFIILIQWLLSPLFINLVYRTHPPRTDEEKKYQAMLEEVARRSRIRTPKLRIAETNVPNAFSYGSPLSGSYVAVTRGLLNLMPDDEVEAVLGHEVGHLRHRDVSWILALSVIPLAVYYLGQMLIWSGFFGGGGGEGRGRGSGANGGILLMLVGMLLVVVGVVFRFLVGNFNRLREYYADANSAMVTSPRKIQRALARLHIAVEGNNYFKHQVNSSSGSMLKALFIVAPFVEISGGFLYEPDEGAWPWRRRKEPDLSRYRDYDVDQLIEKIKNEKTDPVAEMFATHPPIPKRLRFIDNIRYSVNPVEP</sequence>
<feature type="transmembrane region" description="Helical" evidence="11">
    <location>
        <begin position="205"/>
        <end position="225"/>
    </location>
</feature>
<dbReference type="InterPro" id="IPR036259">
    <property type="entry name" value="MFS_trans_sf"/>
</dbReference>
<dbReference type="GO" id="GO:0004222">
    <property type="term" value="F:metalloendopeptidase activity"/>
    <property type="evidence" value="ECO:0007669"/>
    <property type="project" value="UniProtKB-UniRule"/>
</dbReference>
<dbReference type="Gene3D" id="3.30.2010.10">
    <property type="entry name" value="Metalloproteases ('zincins'), catalytic domain"/>
    <property type="match status" value="1"/>
</dbReference>
<dbReference type="HAMAP" id="MF_00188">
    <property type="entry name" value="Pept_M48_protease_HtpX"/>
    <property type="match status" value="1"/>
</dbReference>
<feature type="transmembrane region" description="Helical" evidence="11">
    <location>
        <begin position="16"/>
        <end position="38"/>
    </location>
</feature>
<dbReference type="CDD" id="cd07338">
    <property type="entry name" value="M48B_HtpX_like"/>
    <property type="match status" value="1"/>
</dbReference>
<dbReference type="eggNOG" id="arCOG01331">
    <property type="taxonomic scope" value="Archaea"/>
</dbReference>